<name>A0A1E3XEB5_9BACT</name>
<evidence type="ECO:0000313" key="5">
    <source>
        <dbReference type="Proteomes" id="UP000094056"/>
    </source>
</evidence>
<gene>
    <name evidence="4" type="ORF">SCARUB_00912</name>
</gene>
<evidence type="ECO:0000256" key="1">
    <source>
        <dbReference type="SAM" id="Phobius"/>
    </source>
</evidence>
<keyword evidence="2" id="KW-0732">Signal</keyword>
<feature type="transmembrane region" description="Helical" evidence="1">
    <location>
        <begin position="107"/>
        <end position="124"/>
    </location>
</feature>
<reference evidence="4 5" key="1">
    <citation type="submission" date="2016-07" db="EMBL/GenBank/DDBJ databases">
        <title>Draft genome of Scalindua rubra, obtained from a brine-seawater interface in the Red Sea, sheds light on salt adaptation in anammox bacteria.</title>
        <authorList>
            <person name="Speth D.R."/>
            <person name="Lagkouvardos I."/>
            <person name="Wang Y."/>
            <person name="Qian P.-Y."/>
            <person name="Dutilh B.E."/>
            <person name="Jetten M.S."/>
        </authorList>
    </citation>
    <scope>NUCLEOTIDE SEQUENCE [LARGE SCALE GENOMIC DNA]</scope>
    <source>
        <strain evidence="4">BSI-1</strain>
    </source>
</reference>
<evidence type="ECO:0000259" key="3">
    <source>
        <dbReference type="Pfam" id="PF07589"/>
    </source>
</evidence>
<dbReference type="EMBL" id="MAYW01000016">
    <property type="protein sequence ID" value="ODS33939.1"/>
    <property type="molecule type" value="Genomic_DNA"/>
</dbReference>
<dbReference type="NCBIfam" id="TIGR02595">
    <property type="entry name" value="PEP_CTERM"/>
    <property type="match status" value="1"/>
</dbReference>
<dbReference type="AlphaFoldDB" id="A0A1E3XEB5"/>
<evidence type="ECO:0000256" key="2">
    <source>
        <dbReference type="SAM" id="SignalP"/>
    </source>
</evidence>
<comment type="caution">
    <text evidence="4">The sequence shown here is derived from an EMBL/GenBank/DDBJ whole genome shotgun (WGS) entry which is preliminary data.</text>
</comment>
<evidence type="ECO:0000313" key="4">
    <source>
        <dbReference type="EMBL" id="ODS33939.1"/>
    </source>
</evidence>
<keyword evidence="1" id="KW-1133">Transmembrane helix</keyword>
<organism evidence="4 5">
    <name type="scientific">Candidatus Scalindua rubra</name>
    <dbReference type="NCBI Taxonomy" id="1872076"/>
    <lineage>
        <taxon>Bacteria</taxon>
        <taxon>Pseudomonadati</taxon>
        <taxon>Planctomycetota</taxon>
        <taxon>Candidatus Brocadiia</taxon>
        <taxon>Candidatus Brocadiales</taxon>
        <taxon>Candidatus Scalinduaceae</taxon>
        <taxon>Candidatus Scalindua</taxon>
    </lineage>
</organism>
<accession>A0A1E3XEB5</accession>
<sequence length="133" mass="13975">MRNPMMKSPIGLGLVFCFVLAVSAVLGTSAYAVPVSFTDDFNDGSDKLTFAYDQNFSGSFVTDFSSMVTLSSLGFNATNSHLFFGSSGVSSTSFDNLSVNVPIPEPTTVALFGIGLAGLAGAAVRRRLKKAKQ</sequence>
<proteinExistence type="predicted"/>
<feature type="signal peptide" evidence="2">
    <location>
        <begin position="1"/>
        <end position="32"/>
    </location>
</feature>
<feature type="chain" id="PRO_5009140110" evidence="2">
    <location>
        <begin position="33"/>
        <end position="133"/>
    </location>
</feature>
<dbReference type="Proteomes" id="UP000094056">
    <property type="component" value="Unassembled WGS sequence"/>
</dbReference>
<keyword evidence="1" id="KW-0812">Transmembrane</keyword>
<dbReference type="InterPro" id="IPR013424">
    <property type="entry name" value="Ice-binding_C"/>
</dbReference>
<feature type="domain" description="Ice-binding protein C-terminal" evidence="3">
    <location>
        <begin position="102"/>
        <end position="127"/>
    </location>
</feature>
<protein>
    <submittedName>
        <fullName evidence="4">PEP-CTERM motif protein</fullName>
    </submittedName>
</protein>
<dbReference type="PATRIC" id="fig|1872076.5.peg.1057"/>
<dbReference type="Pfam" id="PF07589">
    <property type="entry name" value="PEP-CTERM"/>
    <property type="match status" value="1"/>
</dbReference>
<keyword evidence="1" id="KW-0472">Membrane</keyword>